<comment type="caution">
    <text evidence="2">The sequence shown here is derived from an EMBL/GenBank/DDBJ whole genome shotgun (WGS) entry which is preliminary data.</text>
</comment>
<evidence type="ECO:0000313" key="3">
    <source>
        <dbReference type="Proteomes" id="UP000320333"/>
    </source>
</evidence>
<proteinExistence type="predicted"/>
<keyword evidence="3" id="KW-1185">Reference proteome</keyword>
<evidence type="ECO:0000256" key="1">
    <source>
        <dbReference type="SAM" id="SignalP"/>
    </source>
</evidence>
<gene>
    <name evidence="2" type="ORF">CcCBS67573_g00614</name>
</gene>
<organism evidence="2 3">
    <name type="scientific">Chytriomyces confervae</name>
    <dbReference type="NCBI Taxonomy" id="246404"/>
    <lineage>
        <taxon>Eukaryota</taxon>
        <taxon>Fungi</taxon>
        <taxon>Fungi incertae sedis</taxon>
        <taxon>Chytridiomycota</taxon>
        <taxon>Chytridiomycota incertae sedis</taxon>
        <taxon>Chytridiomycetes</taxon>
        <taxon>Chytridiales</taxon>
        <taxon>Chytriomycetaceae</taxon>
        <taxon>Chytriomyces</taxon>
    </lineage>
</organism>
<dbReference type="AlphaFoldDB" id="A0A507FRI9"/>
<name>A0A507FRI9_9FUNG</name>
<reference evidence="2 3" key="1">
    <citation type="journal article" date="2019" name="Sci. Rep.">
        <title>Comparative genomics of chytrid fungi reveal insights into the obligate biotrophic and pathogenic lifestyle of Synchytrium endobioticum.</title>
        <authorList>
            <person name="van de Vossenberg B.T.L.H."/>
            <person name="Warris S."/>
            <person name="Nguyen H.D.T."/>
            <person name="van Gent-Pelzer M.P.E."/>
            <person name="Joly D.L."/>
            <person name="van de Geest H.C."/>
            <person name="Bonants P.J.M."/>
            <person name="Smith D.S."/>
            <person name="Levesque C.A."/>
            <person name="van der Lee T.A.J."/>
        </authorList>
    </citation>
    <scope>NUCLEOTIDE SEQUENCE [LARGE SCALE GENOMIC DNA]</scope>
    <source>
        <strain evidence="2 3">CBS 675.73</strain>
    </source>
</reference>
<dbReference type="Proteomes" id="UP000320333">
    <property type="component" value="Unassembled WGS sequence"/>
</dbReference>
<feature type="chain" id="PRO_5021352038" evidence="1">
    <location>
        <begin position="21"/>
        <end position="244"/>
    </location>
</feature>
<keyword evidence="1" id="KW-0732">Signal</keyword>
<evidence type="ECO:0000313" key="2">
    <source>
        <dbReference type="EMBL" id="TPX78125.1"/>
    </source>
</evidence>
<dbReference type="OrthoDB" id="2097916at2759"/>
<feature type="signal peptide" evidence="1">
    <location>
        <begin position="1"/>
        <end position="20"/>
    </location>
</feature>
<accession>A0A507FRI9</accession>
<dbReference type="EMBL" id="QEAP01000008">
    <property type="protein sequence ID" value="TPX78125.1"/>
    <property type="molecule type" value="Genomic_DNA"/>
</dbReference>
<sequence length="244" mass="26928">MYSLLVIASSAAAMPIVMYAQSNDTATIEKRDIPKKLIYYGGPLITKIEVQPIFYGSFKDKTKQDLADYYEFLGNSYYSEFISAEYSVPNQTIEFGPVLPSYTYTGTLKKSLEDSKETKQLLRNLVSKGILNPNNNSYYPIYLAPGINATQGPQTACVEFCGYHGTIDISDISDTKYLYYGVLPDQSGWCMGGCGDSEDPFDNLLSITAHEYAEAITDPAIGVATSLDSPLSWYLLSEGENGDM</sequence>
<protein>
    <submittedName>
        <fullName evidence="2">Uncharacterized protein</fullName>
    </submittedName>
</protein>